<dbReference type="EMBL" id="ML769932">
    <property type="protein sequence ID" value="KAE9385921.1"/>
    <property type="molecule type" value="Genomic_DNA"/>
</dbReference>
<accession>A0A6A4GJW1</accession>
<evidence type="ECO:0000313" key="3">
    <source>
        <dbReference type="Proteomes" id="UP000799118"/>
    </source>
</evidence>
<reference evidence="2" key="1">
    <citation type="journal article" date="2019" name="Environ. Microbiol.">
        <title>Fungal ecological strategies reflected in gene transcription - a case study of two litter decomposers.</title>
        <authorList>
            <person name="Barbi F."/>
            <person name="Kohler A."/>
            <person name="Barry K."/>
            <person name="Baskaran P."/>
            <person name="Daum C."/>
            <person name="Fauchery L."/>
            <person name="Ihrmark K."/>
            <person name="Kuo A."/>
            <person name="LaButti K."/>
            <person name="Lipzen A."/>
            <person name="Morin E."/>
            <person name="Grigoriev I.V."/>
            <person name="Henrissat B."/>
            <person name="Lindahl B."/>
            <person name="Martin F."/>
        </authorList>
    </citation>
    <scope>NUCLEOTIDE SEQUENCE</scope>
    <source>
        <strain evidence="2">JB14</strain>
    </source>
</reference>
<evidence type="ECO:0000313" key="2">
    <source>
        <dbReference type="EMBL" id="KAE9385921.1"/>
    </source>
</evidence>
<keyword evidence="1" id="KW-1133">Transmembrane helix</keyword>
<dbReference type="Proteomes" id="UP000799118">
    <property type="component" value="Unassembled WGS sequence"/>
</dbReference>
<keyword evidence="1" id="KW-0472">Membrane</keyword>
<evidence type="ECO:0000256" key="1">
    <source>
        <dbReference type="SAM" id="Phobius"/>
    </source>
</evidence>
<gene>
    <name evidence="2" type="ORF">BT96DRAFT_1006605</name>
</gene>
<feature type="transmembrane region" description="Helical" evidence="1">
    <location>
        <begin position="30"/>
        <end position="55"/>
    </location>
</feature>
<feature type="transmembrane region" description="Helical" evidence="1">
    <location>
        <begin position="67"/>
        <end position="92"/>
    </location>
</feature>
<sequence length="176" mass="19764">MTGFSIFRSDPSPIDTFRVDRNRSDFESSLIGAFLSTVLFGFYISVAIRCSFILWNRSKSKRKLNSYLLFTHAALVILVTIRCITTIVRVMIPAHKETYIESFLWTPDSLLVNNWAVSKIGGIGGIKAIIAKEFGYGTGLVRGPLREVNLGVVVQSETGSKWWKAVEEVLEIERSL</sequence>
<organism evidence="2 3">
    <name type="scientific">Gymnopus androsaceus JB14</name>
    <dbReference type="NCBI Taxonomy" id="1447944"/>
    <lineage>
        <taxon>Eukaryota</taxon>
        <taxon>Fungi</taxon>
        <taxon>Dikarya</taxon>
        <taxon>Basidiomycota</taxon>
        <taxon>Agaricomycotina</taxon>
        <taxon>Agaricomycetes</taxon>
        <taxon>Agaricomycetidae</taxon>
        <taxon>Agaricales</taxon>
        <taxon>Marasmiineae</taxon>
        <taxon>Omphalotaceae</taxon>
        <taxon>Gymnopus</taxon>
    </lineage>
</organism>
<protein>
    <submittedName>
        <fullName evidence="2">Uncharacterized protein</fullName>
    </submittedName>
</protein>
<keyword evidence="3" id="KW-1185">Reference proteome</keyword>
<dbReference type="OrthoDB" id="2751465at2759"/>
<proteinExistence type="predicted"/>
<name>A0A6A4GJW1_9AGAR</name>
<keyword evidence="1" id="KW-0812">Transmembrane</keyword>
<dbReference type="AlphaFoldDB" id="A0A6A4GJW1"/>